<dbReference type="GO" id="GO:0006955">
    <property type="term" value="P:immune response"/>
    <property type="evidence" value="ECO:0007669"/>
    <property type="project" value="TreeGrafter"/>
</dbReference>
<organism evidence="6 7">
    <name type="scientific">Oryzias javanicus</name>
    <name type="common">Javanese ricefish</name>
    <name type="synonym">Aplocheilus javanicus</name>
    <dbReference type="NCBI Taxonomy" id="123683"/>
    <lineage>
        <taxon>Eukaryota</taxon>
        <taxon>Metazoa</taxon>
        <taxon>Chordata</taxon>
        <taxon>Craniata</taxon>
        <taxon>Vertebrata</taxon>
        <taxon>Euteleostomi</taxon>
        <taxon>Actinopterygii</taxon>
        <taxon>Neopterygii</taxon>
        <taxon>Teleostei</taxon>
        <taxon>Neoteleostei</taxon>
        <taxon>Acanthomorphata</taxon>
        <taxon>Ovalentaria</taxon>
        <taxon>Atherinomorphae</taxon>
        <taxon>Beloniformes</taxon>
        <taxon>Adrianichthyidae</taxon>
        <taxon>Oryziinae</taxon>
        <taxon>Oryzias</taxon>
    </lineage>
</organism>
<dbReference type="Gene3D" id="2.60.40.10">
    <property type="entry name" value="Immunoglobulins"/>
    <property type="match status" value="2"/>
</dbReference>
<dbReference type="OrthoDB" id="8917564at2759"/>
<accession>A0A437CRL4</accession>
<name>A0A437CRL4_ORYJA</name>
<evidence type="ECO:0000313" key="6">
    <source>
        <dbReference type="EMBL" id="RVE64923.1"/>
    </source>
</evidence>
<dbReference type="PANTHER" id="PTHR11481:SF64">
    <property type="entry name" value="FC RECEPTOR-LIKE PROTEIN 4"/>
    <property type="match status" value="1"/>
</dbReference>
<dbReference type="SUPFAM" id="SSF48726">
    <property type="entry name" value="Immunoglobulin"/>
    <property type="match status" value="2"/>
</dbReference>
<dbReference type="InterPro" id="IPR007110">
    <property type="entry name" value="Ig-like_dom"/>
</dbReference>
<evidence type="ECO:0000313" key="7">
    <source>
        <dbReference type="Proteomes" id="UP000283210"/>
    </source>
</evidence>
<feature type="signal peptide" evidence="4">
    <location>
        <begin position="1"/>
        <end position="19"/>
    </location>
</feature>
<dbReference type="GO" id="GO:0009897">
    <property type="term" value="C:external side of plasma membrane"/>
    <property type="evidence" value="ECO:0007669"/>
    <property type="project" value="TreeGrafter"/>
</dbReference>
<dbReference type="PROSITE" id="PS50835">
    <property type="entry name" value="IG_LIKE"/>
    <property type="match status" value="1"/>
</dbReference>
<dbReference type="Pfam" id="PF13895">
    <property type="entry name" value="Ig_2"/>
    <property type="match status" value="1"/>
</dbReference>
<dbReference type="AlphaFoldDB" id="A0A437CRL4"/>
<dbReference type="InterPro" id="IPR013783">
    <property type="entry name" value="Ig-like_fold"/>
</dbReference>
<evidence type="ECO:0000256" key="3">
    <source>
        <dbReference type="SAM" id="MobiDB-lite"/>
    </source>
</evidence>
<protein>
    <recommendedName>
        <fullName evidence="5">Ig-like domain-containing protein</fullName>
    </recommendedName>
</protein>
<reference evidence="6 7" key="1">
    <citation type="submission" date="2018-11" db="EMBL/GenBank/DDBJ databases">
        <authorList>
            <person name="Lopez-Roques C."/>
            <person name="Donnadieu C."/>
            <person name="Bouchez O."/>
            <person name="Klopp C."/>
            <person name="Cabau C."/>
            <person name="Zahm M."/>
        </authorList>
    </citation>
    <scope>NUCLEOTIDE SEQUENCE [LARGE SCALE GENOMIC DNA]</scope>
    <source>
        <strain evidence="6">RS831</strain>
        <tissue evidence="6">Whole body</tissue>
    </source>
</reference>
<dbReference type="PANTHER" id="PTHR11481">
    <property type="entry name" value="IMMUNOGLOBULIN FC RECEPTOR"/>
    <property type="match status" value="1"/>
</dbReference>
<reference evidence="6 7" key="2">
    <citation type="submission" date="2019-01" db="EMBL/GenBank/DDBJ databases">
        <title>A chromosome length genome reference of the Java medaka (oryzias javanicus).</title>
        <authorList>
            <person name="Herpin A."/>
            <person name="Takehana Y."/>
            <person name="Naruse K."/>
            <person name="Ansai S."/>
            <person name="Kawaguchi M."/>
        </authorList>
    </citation>
    <scope>NUCLEOTIDE SEQUENCE [LARGE SCALE GENOMIC DNA]</scope>
    <source>
        <strain evidence="6">RS831</strain>
        <tissue evidence="6">Whole body</tissue>
    </source>
</reference>
<evidence type="ECO:0000256" key="2">
    <source>
        <dbReference type="ARBA" id="ARBA00023157"/>
    </source>
</evidence>
<dbReference type="InterPro" id="IPR036179">
    <property type="entry name" value="Ig-like_dom_sf"/>
</dbReference>
<dbReference type="InterPro" id="IPR050488">
    <property type="entry name" value="Ig_Fc_receptor"/>
</dbReference>
<feature type="domain" description="Ig-like" evidence="5">
    <location>
        <begin position="22"/>
        <end position="196"/>
    </location>
</feature>
<dbReference type="SMART" id="SM00409">
    <property type="entry name" value="IG"/>
    <property type="match status" value="2"/>
</dbReference>
<dbReference type="GO" id="GO:0007166">
    <property type="term" value="P:cell surface receptor signaling pathway"/>
    <property type="evidence" value="ECO:0007669"/>
    <property type="project" value="TreeGrafter"/>
</dbReference>
<evidence type="ECO:0000256" key="1">
    <source>
        <dbReference type="ARBA" id="ARBA00022729"/>
    </source>
</evidence>
<dbReference type="Proteomes" id="UP000283210">
    <property type="component" value="Chromosome 13"/>
</dbReference>
<dbReference type="GO" id="GO:0004888">
    <property type="term" value="F:transmembrane signaling receptor activity"/>
    <property type="evidence" value="ECO:0007669"/>
    <property type="project" value="TreeGrafter"/>
</dbReference>
<proteinExistence type="predicted"/>
<evidence type="ECO:0000259" key="5">
    <source>
        <dbReference type="PROSITE" id="PS50835"/>
    </source>
</evidence>
<keyword evidence="1 4" id="KW-0732">Signal</keyword>
<keyword evidence="2" id="KW-1015">Disulfide bond</keyword>
<keyword evidence="7" id="KW-1185">Reference proteome</keyword>
<evidence type="ECO:0000256" key="4">
    <source>
        <dbReference type="SAM" id="SignalP"/>
    </source>
</evidence>
<dbReference type="InterPro" id="IPR003599">
    <property type="entry name" value="Ig_sub"/>
</dbReference>
<dbReference type="EMBL" id="CM012449">
    <property type="protein sequence ID" value="RVE64923.1"/>
    <property type="molecule type" value="Genomic_DNA"/>
</dbReference>
<feature type="region of interest" description="Disordered" evidence="3">
    <location>
        <begin position="281"/>
        <end position="305"/>
    </location>
</feature>
<sequence>MDTCIFLLVLVLLPQLIMSNVPKVTSFRAVVELVSENSRIFSGEGLHLRCSIPDVHSNWSVEWFRGSERLPENGENFKLWNAHIKEGGKFSCQGARESVVGIIRTMQSLPVEIDVDGGWAILKAPSHQPLTGDTLKLSCRLRGTPPIHEAILYRDGIEVIRQTGQNLSFYLSNVTLEDAGMYSCRVSWDVRRRTYSVISVNTTVNILEVLTEPLMEIQADVKMFGKNRMKLICHVQYNARAPAPPGSRAVQLQGQGATVESGEVESTQQFLRNARITTMAQHPHPRHLLPPENPKLPPELLQSSS</sequence>
<gene>
    <name evidence="6" type="ORF">OJAV_G00130550</name>
</gene>
<feature type="chain" id="PRO_5019357972" description="Ig-like domain-containing protein" evidence="4">
    <location>
        <begin position="20"/>
        <end position="305"/>
    </location>
</feature>